<evidence type="ECO:0000256" key="1">
    <source>
        <dbReference type="ARBA" id="ARBA00022737"/>
    </source>
</evidence>
<dbReference type="SMART" id="SM00322">
    <property type="entry name" value="KH"/>
    <property type="match status" value="1"/>
</dbReference>
<feature type="domain" description="K Homology" evidence="4">
    <location>
        <begin position="279"/>
        <end position="337"/>
    </location>
</feature>
<dbReference type="Ensembl" id="ENSACCT00020025285.1">
    <property type="protein sequence ID" value="ENSACCP00020024209.1"/>
    <property type="gene ID" value="ENSACCG00020016598.1"/>
</dbReference>
<evidence type="ECO:0000313" key="6">
    <source>
        <dbReference type="Proteomes" id="UP000472275"/>
    </source>
</evidence>
<dbReference type="InterPro" id="IPR036612">
    <property type="entry name" value="KH_dom_type_1_sf"/>
</dbReference>
<feature type="compositionally biased region" description="Gly residues" evidence="3">
    <location>
        <begin position="24"/>
        <end position="42"/>
    </location>
</feature>
<dbReference type="InParanoid" id="A0A663FJ38"/>
<evidence type="ECO:0000259" key="4">
    <source>
        <dbReference type="SMART" id="SM00322"/>
    </source>
</evidence>
<organism evidence="5 6">
    <name type="scientific">Aquila chrysaetos chrysaetos</name>
    <dbReference type="NCBI Taxonomy" id="223781"/>
    <lineage>
        <taxon>Eukaryota</taxon>
        <taxon>Metazoa</taxon>
        <taxon>Chordata</taxon>
        <taxon>Craniata</taxon>
        <taxon>Vertebrata</taxon>
        <taxon>Euteleostomi</taxon>
        <taxon>Archelosauria</taxon>
        <taxon>Archosauria</taxon>
        <taxon>Dinosauria</taxon>
        <taxon>Saurischia</taxon>
        <taxon>Theropoda</taxon>
        <taxon>Coelurosauria</taxon>
        <taxon>Aves</taxon>
        <taxon>Neognathae</taxon>
        <taxon>Neoaves</taxon>
        <taxon>Telluraves</taxon>
        <taxon>Accipitrimorphae</taxon>
        <taxon>Accipitriformes</taxon>
        <taxon>Accipitridae</taxon>
        <taxon>Accipitrinae</taxon>
        <taxon>Aquila</taxon>
    </lineage>
</organism>
<dbReference type="Pfam" id="PF00013">
    <property type="entry name" value="KH_1"/>
    <property type="match status" value="1"/>
</dbReference>
<accession>A0A663FJ38</accession>
<dbReference type="PANTHER" id="PTHR10288">
    <property type="entry name" value="KH DOMAIN CONTAINING RNA BINDING PROTEIN"/>
    <property type="match status" value="1"/>
</dbReference>
<keyword evidence="6" id="KW-1185">Reference proteome</keyword>
<evidence type="ECO:0000313" key="5">
    <source>
        <dbReference type="Ensembl" id="ENSACCP00020024209.1"/>
    </source>
</evidence>
<dbReference type="InterPro" id="IPR004087">
    <property type="entry name" value="KH_dom"/>
</dbReference>
<dbReference type="PROSITE" id="PS50084">
    <property type="entry name" value="KH_TYPE_1"/>
    <property type="match status" value="1"/>
</dbReference>
<dbReference type="InterPro" id="IPR004088">
    <property type="entry name" value="KH_dom_type_1"/>
</dbReference>
<keyword evidence="2" id="KW-0694">RNA-binding</keyword>
<dbReference type="AlphaFoldDB" id="A0A663FJ38"/>
<protein>
    <recommendedName>
        <fullName evidence="4">K Homology domain-containing protein</fullName>
    </recommendedName>
</protein>
<reference evidence="5" key="1">
    <citation type="submission" date="2025-08" db="UniProtKB">
        <authorList>
            <consortium name="Ensembl"/>
        </authorList>
    </citation>
    <scope>IDENTIFICATION</scope>
</reference>
<feature type="compositionally biased region" description="Pro residues" evidence="3">
    <location>
        <begin position="46"/>
        <end position="65"/>
    </location>
</feature>
<evidence type="ECO:0000256" key="2">
    <source>
        <dbReference type="PROSITE-ProRule" id="PRU00117"/>
    </source>
</evidence>
<feature type="region of interest" description="Disordered" evidence="3">
    <location>
        <begin position="1"/>
        <end position="83"/>
    </location>
</feature>
<dbReference type="Gene3D" id="3.30.1370.10">
    <property type="entry name" value="K Homology domain, type 1"/>
    <property type="match status" value="1"/>
</dbReference>
<dbReference type="GeneTree" id="ENSGT00940000161740"/>
<dbReference type="SUPFAM" id="SSF54791">
    <property type="entry name" value="Eukaryotic type KH-domain (KH-domain type I)"/>
    <property type="match status" value="1"/>
</dbReference>
<dbReference type="GO" id="GO:0003723">
    <property type="term" value="F:RNA binding"/>
    <property type="evidence" value="ECO:0007669"/>
    <property type="project" value="UniProtKB-UniRule"/>
</dbReference>
<name>A0A663FJ38_AQUCH</name>
<reference evidence="5" key="2">
    <citation type="submission" date="2025-09" db="UniProtKB">
        <authorList>
            <consortium name="Ensembl"/>
        </authorList>
    </citation>
    <scope>IDENTIFICATION</scope>
</reference>
<evidence type="ECO:0000256" key="3">
    <source>
        <dbReference type="SAM" id="MobiDB-lite"/>
    </source>
</evidence>
<proteinExistence type="predicted"/>
<keyword evidence="1" id="KW-0677">Repeat</keyword>
<sequence>EASSTKGSQTGGEDPRDPPVIPGTGPGASGGSGGSPGDGGGTLSPPMSPSPPSPHPPLNPPPPRPSQSCPTARRCSSSAKGGATAKTVMEKLGAWVQLNQKPEGLKLQEWVVMVNGKSTQLHVTIYIIIRKIQEDPQNNSCLNVSYANITRLVANSNPTGSPYSSSTDTLHSTAAILGAPGTLGAFTSAPGFTSTSYGYNAAVWLGLGSAVVVTGVNLAAATNLLASYANDAVASLVVPTFALGLLPTTNGYLAPVATATIPLVATSSFLAPEKLIEGTKELVEIVVPENVVGAILGKGGKTLVEYQELTGTRIQISKKGDSIPGTPTQYLISQHVTYKQGVSTTNLPKVG</sequence>
<dbReference type="Proteomes" id="UP000472275">
    <property type="component" value="Unassembled WGS sequence"/>
</dbReference>